<dbReference type="InterPro" id="IPR028987">
    <property type="entry name" value="ATP_synth_B-like_membr_sf"/>
</dbReference>
<dbReference type="EMBL" id="LCRI01000019">
    <property type="protein sequence ID" value="KKW32570.1"/>
    <property type="molecule type" value="Genomic_DNA"/>
</dbReference>
<evidence type="ECO:0000256" key="2">
    <source>
        <dbReference type="ARBA" id="ARBA00022448"/>
    </source>
</evidence>
<dbReference type="Pfam" id="PF00430">
    <property type="entry name" value="ATP-synt_B"/>
    <property type="match status" value="1"/>
</dbReference>
<dbReference type="InterPro" id="IPR050059">
    <property type="entry name" value="ATP_synthase_B_chain"/>
</dbReference>
<dbReference type="GO" id="GO:0012505">
    <property type="term" value="C:endomembrane system"/>
    <property type="evidence" value="ECO:0007669"/>
    <property type="project" value="UniProtKB-SubCell"/>
</dbReference>
<dbReference type="InterPro" id="IPR002146">
    <property type="entry name" value="ATP_synth_b/b'su_bac/chlpt"/>
</dbReference>
<dbReference type="HAMAP" id="MF_01398">
    <property type="entry name" value="ATP_synth_b_bprime"/>
    <property type="match status" value="1"/>
</dbReference>
<dbReference type="Proteomes" id="UP000034711">
    <property type="component" value="Unassembled WGS sequence"/>
</dbReference>
<evidence type="ECO:0000256" key="9">
    <source>
        <dbReference type="ARBA" id="ARBA00023310"/>
    </source>
</evidence>
<dbReference type="GO" id="GO:0046933">
    <property type="term" value="F:proton-transporting ATP synthase activity, rotational mechanism"/>
    <property type="evidence" value="ECO:0007669"/>
    <property type="project" value="UniProtKB-UniRule"/>
</dbReference>
<dbReference type="CDD" id="cd06503">
    <property type="entry name" value="ATP-synt_Fo_b"/>
    <property type="match status" value="1"/>
</dbReference>
<evidence type="ECO:0000256" key="12">
    <source>
        <dbReference type="HAMAP-Rule" id="MF_01398"/>
    </source>
</evidence>
<evidence type="ECO:0000256" key="1">
    <source>
        <dbReference type="ARBA" id="ARBA00005513"/>
    </source>
</evidence>
<keyword evidence="4 12" id="KW-0812">Transmembrane</keyword>
<comment type="function">
    <text evidence="10 12">F(1)F(0) ATP synthase produces ATP from ADP in the presence of a proton or sodium gradient. F-type ATPases consist of two structural domains, F(1) containing the extramembraneous catalytic core and F(0) containing the membrane proton channel, linked together by a central stalk and a peripheral stalk. During catalysis, ATP synthesis in the catalytic domain of F(1) is coupled via a rotary mechanism of the central stalk subunits to proton translocation.</text>
</comment>
<keyword evidence="6 12" id="KW-1133">Transmembrane helix</keyword>
<evidence type="ECO:0000256" key="10">
    <source>
        <dbReference type="ARBA" id="ARBA00025198"/>
    </source>
</evidence>
<feature type="coiled-coil region" evidence="14">
    <location>
        <begin position="40"/>
        <end position="122"/>
    </location>
</feature>
<protein>
    <recommendedName>
        <fullName evidence="12">ATP synthase subunit b</fullName>
    </recommendedName>
    <alternativeName>
        <fullName evidence="12">ATP synthase F(0) sector subunit b</fullName>
    </alternativeName>
    <alternativeName>
        <fullName evidence="12">ATPase subunit I</fullName>
    </alternativeName>
    <alternativeName>
        <fullName evidence="12">F-type ATPase subunit b</fullName>
        <shortName evidence="12">F-ATPase subunit b</shortName>
    </alternativeName>
</protein>
<evidence type="ECO:0000256" key="11">
    <source>
        <dbReference type="ARBA" id="ARBA00037847"/>
    </source>
</evidence>
<keyword evidence="7 12" id="KW-0406">Ion transport</keyword>
<evidence type="ECO:0000256" key="13">
    <source>
        <dbReference type="RuleBase" id="RU003848"/>
    </source>
</evidence>
<evidence type="ECO:0000313" key="15">
    <source>
        <dbReference type="EMBL" id="KKW32570.1"/>
    </source>
</evidence>
<evidence type="ECO:0000256" key="7">
    <source>
        <dbReference type="ARBA" id="ARBA00023065"/>
    </source>
</evidence>
<comment type="similarity">
    <text evidence="1 12 13">Belongs to the ATPase B chain family.</text>
</comment>
<dbReference type="AlphaFoldDB" id="A0A0G1XNX2"/>
<keyword evidence="2 12" id="KW-0813">Transport</keyword>
<sequence length="168" mass="19244">MELIAQLGVNWQMLTAQAVNFLIVMAVLTLFVFKPLLRTIDKRNERIRLAMEQAKRSEEETAKLAAYRMEKLKKIDDEYGVLLASAKSKAEEIREKLLKQAKKEADAILEKGRRELNQERAKALNEIHYALGKAAVDLTESLLKRKFSSEDQQKIMSELSDEIPALLK</sequence>
<feature type="transmembrane region" description="Helical" evidence="12">
    <location>
        <begin position="18"/>
        <end position="37"/>
    </location>
</feature>
<keyword evidence="14" id="KW-0175">Coiled coil</keyword>
<comment type="function">
    <text evidence="12">Component of the F(0) channel, it forms part of the peripheral stalk, linking F(1) to F(0).</text>
</comment>
<dbReference type="PANTHER" id="PTHR33445">
    <property type="entry name" value="ATP SYNTHASE SUBUNIT B', CHLOROPLASTIC"/>
    <property type="match status" value="1"/>
</dbReference>
<comment type="subunit">
    <text evidence="12">F-type ATPases have 2 components, F(1) - the catalytic core - and F(0) - the membrane proton channel. F(1) has five subunits: alpha(3), beta(3), gamma(1), delta(1), epsilon(1). F(0) has three main subunits: a(1), b(2) and c(10-14). The alpha and beta chains form an alternating ring which encloses part of the gamma chain. F(1) is attached to F(0) by a central stalk formed by the gamma and epsilon chains, while a peripheral stalk is formed by the delta and b chains.</text>
</comment>
<evidence type="ECO:0000313" key="16">
    <source>
        <dbReference type="Proteomes" id="UP000034711"/>
    </source>
</evidence>
<dbReference type="Gene3D" id="1.20.5.620">
    <property type="entry name" value="F1F0 ATP synthase subunit B, membrane domain"/>
    <property type="match status" value="1"/>
</dbReference>
<keyword evidence="9 12" id="KW-0066">ATP synthesis</keyword>
<dbReference type="PANTHER" id="PTHR33445:SF2">
    <property type="entry name" value="ATP SYNTHASE SUBUNIT B', CHLOROPLASTIC"/>
    <property type="match status" value="1"/>
</dbReference>
<dbReference type="GO" id="GO:0005886">
    <property type="term" value="C:plasma membrane"/>
    <property type="evidence" value="ECO:0007669"/>
    <property type="project" value="UniProtKB-SubCell"/>
</dbReference>
<keyword evidence="8 12" id="KW-0472">Membrane</keyword>
<gene>
    <name evidence="12" type="primary">atpF</name>
    <name evidence="15" type="ORF">UY77_C0019G0019</name>
</gene>
<organism evidence="15 16">
    <name type="scientific">Candidatus Uhrbacteria bacterium GW2011_GWA2_53_10</name>
    <dbReference type="NCBI Taxonomy" id="1618980"/>
    <lineage>
        <taxon>Bacteria</taxon>
        <taxon>Candidatus Uhriibacteriota</taxon>
    </lineage>
</organism>
<evidence type="ECO:0000256" key="14">
    <source>
        <dbReference type="SAM" id="Coils"/>
    </source>
</evidence>
<evidence type="ECO:0000256" key="3">
    <source>
        <dbReference type="ARBA" id="ARBA00022547"/>
    </source>
</evidence>
<reference evidence="15 16" key="1">
    <citation type="journal article" date="2015" name="Nature">
        <title>rRNA introns, odd ribosomes, and small enigmatic genomes across a large radiation of phyla.</title>
        <authorList>
            <person name="Brown C.T."/>
            <person name="Hug L.A."/>
            <person name="Thomas B.C."/>
            <person name="Sharon I."/>
            <person name="Castelle C.J."/>
            <person name="Singh A."/>
            <person name="Wilkins M.J."/>
            <person name="Williams K.H."/>
            <person name="Banfield J.F."/>
        </authorList>
    </citation>
    <scope>NUCLEOTIDE SEQUENCE [LARGE SCALE GENOMIC DNA]</scope>
</reference>
<keyword evidence="12" id="KW-1003">Cell membrane</keyword>
<dbReference type="GO" id="GO:0046961">
    <property type="term" value="F:proton-transporting ATPase activity, rotational mechanism"/>
    <property type="evidence" value="ECO:0007669"/>
    <property type="project" value="TreeGrafter"/>
</dbReference>
<name>A0A0G1XNX2_9BACT</name>
<proteinExistence type="inferred from homology"/>
<dbReference type="InterPro" id="IPR005864">
    <property type="entry name" value="ATP_synth_F0_bsu_bac"/>
</dbReference>
<dbReference type="NCBIfam" id="TIGR01144">
    <property type="entry name" value="ATP_synt_b"/>
    <property type="match status" value="1"/>
</dbReference>
<evidence type="ECO:0000256" key="5">
    <source>
        <dbReference type="ARBA" id="ARBA00022781"/>
    </source>
</evidence>
<comment type="caution">
    <text evidence="15">The sequence shown here is derived from an EMBL/GenBank/DDBJ whole genome shotgun (WGS) entry which is preliminary data.</text>
</comment>
<evidence type="ECO:0000256" key="6">
    <source>
        <dbReference type="ARBA" id="ARBA00022989"/>
    </source>
</evidence>
<evidence type="ECO:0000256" key="8">
    <source>
        <dbReference type="ARBA" id="ARBA00023136"/>
    </source>
</evidence>
<accession>A0A0G1XNX2</accession>
<keyword evidence="5 12" id="KW-0375">Hydrogen ion transport</keyword>
<keyword evidence="3 12" id="KW-0138">CF(0)</keyword>
<dbReference type="GO" id="GO:0045259">
    <property type="term" value="C:proton-transporting ATP synthase complex"/>
    <property type="evidence" value="ECO:0007669"/>
    <property type="project" value="UniProtKB-KW"/>
</dbReference>
<dbReference type="SUPFAM" id="SSF81573">
    <property type="entry name" value="F1F0 ATP synthase subunit B, membrane domain"/>
    <property type="match status" value="1"/>
</dbReference>
<evidence type="ECO:0000256" key="4">
    <source>
        <dbReference type="ARBA" id="ARBA00022692"/>
    </source>
</evidence>
<comment type="subcellular location">
    <subcellularLocation>
        <location evidence="12">Cell membrane</location>
        <topology evidence="12">Single-pass membrane protein</topology>
    </subcellularLocation>
    <subcellularLocation>
        <location evidence="11">Endomembrane system</location>
        <topology evidence="11">Single-pass membrane protein</topology>
    </subcellularLocation>
</comment>